<feature type="domain" description="Aminoglycoside phosphotransferase" evidence="1">
    <location>
        <begin position="43"/>
        <end position="272"/>
    </location>
</feature>
<sequence>MDIRAVSGVMPVREEDQLDWDALWSYLVREGVLPADAGPIEAVQFPTGASNLTYLIQSGEFVAVLRRPPHGPLPPRAHDMGRESSILAKLHPHFSKAPKPYAHCEDPHVIGVPFFVMEYRPGVPLDDAFPAGFAYAPEVGRAISERAIQALAELHAVDPVASGLIQFGKPEGFLRRQVDGWIERFHRSRTDEDVPHADAVMAWLSGHVPESRDVTFIHNDFKLNNMLFAPPAYHDIMGIVDWEMATVGDPLFDLGVMLSYWTEPSDPPSLRALFPSVTTLEGFYSRREMVERYADLTGRSMHDMKFYYVFGVFKLAVILQQIYVRYKMGKTSDARFARFGDGIRALVEHAKVEMERS</sequence>
<dbReference type="InterPro" id="IPR041726">
    <property type="entry name" value="ACAD10_11_N"/>
</dbReference>
<comment type="caution">
    <text evidence="2">The sequence shown here is derived from an EMBL/GenBank/DDBJ whole genome shotgun (WGS) entry which is preliminary data.</text>
</comment>
<name>A0ABS0F021_9BACL</name>
<organism evidence="2 3">
    <name type="scientific">Alicyclobacillus mali</name>
    <name type="common">ex Roth et al. 2021</name>
    <dbReference type="NCBI Taxonomy" id="1123961"/>
    <lineage>
        <taxon>Bacteria</taxon>
        <taxon>Bacillati</taxon>
        <taxon>Bacillota</taxon>
        <taxon>Bacilli</taxon>
        <taxon>Bacillales</taxon>
        <taxon>Alicyclobacillaceae</taxon>
        <taxon>Alicyclobacillus</taxon>
    </lineage>
</organism>
<dbReference type="Gene3D" id="3.90.1200.10">
    <property type="match status" value="1"/>
</dbReference>
<evidence type="ECO:0000259" key="1">
    <source>
        <dbReference type="Pfam" id="PF01636"/>
    </source>
</evidence>
<dbReference type="EMBL" id="JADPKZ010000023">
    <property type="protein sequence ID" value="MBF8376635.1"/>
    <property type="molecule type" value="Genomic_DNA"/>
</dbReference>
<dbReference type="PANTHER" id="PTHR47829">
    <property type="entry name" value="HYDROLASE, PUTATIVE (AFU_ORTHOLOGUE AFUA_1G12880)-RELATED"/>
    <property type="match status" value="1"/>
</dbReference>
<evidence type="ECO:0000313" key="2">
    <source>
        <dbReference type="EMBL" id="MBF8376635.1"/>
    </source>
</evidence>
<reference evidence="2 3" key="1">
    <citation type="submission" date="2020-11" db="EMBL/GenBank/DDBJ databases">
        <title>Genomic insight of Alicyclobacillus mali FL 18 reveals a new arsenic-resistant strain, with potential in environmental biotechnology.</title>
        <authorList>
            <person name="Fiorentino G."/>
            <person name="Gallo G."/>
            <person name="Aulitto M."/>
        </authorList>
    </citation>
    <scope>NUCLEOTIDE SEQUENCE [LARGE SCALE GENOMIC DNA]</scope>
    <source>
        <strain evidence="2 3">FL 18</strain>
    </source>
</reference>
<gene>
    <name evidence="2" type="ORF">IW967_01925</name>
</gene>
<keyword evidence="3" id="KW-1185">Reference proteome</keyword>
<dbReference type="PANTHER" id="PTHR47829:SF1">
    <property type="entry name" value="HAD FAMILY PHOSPHATASE"/>
    <property type="match status" value="1"/>
</dbReference>
<dbReference type="Proteomes" id="UP000642910">
    <property type="component" value="Unassembled WGS sequence"/>
</dbReference>
<dbReference type="SUPFAM" id="SSF56112">
    <property type="entry name" value="Protein kinase-like (PK-like)"/>
    <property type="match status" value="1"/>
</dbReference>
<dbReference type="Gene3D" id="3.30.200.20">
    <property type="entry name" value="Phosphorylase Kinase, domain 1"/>
    <property type="match status" value="1"/>
</dbReference>
<evidence type="ECO:0000313" key="3">
    <source>
        <dbReference type="Proteomes" id="UP000642910"/>
    </source>
</evidence>
<dbReference type="CDD" id="cd05154">
    <property type="entry name" value="ACAD10_11_N-like"/>
    <property type="match status" value="1"/>
</dbReference>
<dbReference type="Pfam" id="PF01636">
    <property type="entry name" value="APH"/>
    <property type="match status" value="1"/>
</dbReference>
<accession>A0ABS0F021</accession>
<protein>
    <submittedName>
        <fullName evidence="2">Phosphotransferase family protein</fullName>
    </submittedName>
</protein>
<dbReference type="RefSeq" id="WP_195866945.1">
    <property type="nucleotide sequence ID" value="NZ_JADPKZ010000023.1"/>
</dbReference>
<dbReference type="InterPro" id="IPR052898">
    <property type="entry name" value="ACAD10-like"/>
</dbReference>
<dbReference type="InterPro" id="IPR002575">
    <property type="entry name" value="Aminoglycoside_PTrfase"/>
</dbReference>
<dbReference type="InterPro" id="IPR011009">
    <property type="entry name" value="Kinase-like_dom_sf"/>
</dbReference>
<proteinExistence type="predicted"/>